<reference evidence="4" key="1">
    <citation type="journal article" date="2016" name="Sci. Rep.">
        <title>Molecular characterization of firefly nuptial gifts: a multi-omics approach sheds light on postcopulatory sexual selection.</title>
        <authorList>
            <person name="Al-Wathiqui N."/>
            <person name="Fallon T.R."/>
            <person name="South A."/>
            <person name="Weng J.K."/>
            <person name="Lewis S.M."/>
        </authorList>
    </citation>
    <scope>NUCLEOTIDE SEQUENCE</scope>
</reference>
<organism evidence="4">
    <name type="scientific">Photinus pyralis</name>
    <name type="common">Common eastern firefly</name>
    <name type="synonym">Lampyris pyralis</name>
    <dbReference type="NCBI Taxonomy" id="7054"/>
    <lineage>
        <taxon>Eukaryota</taxon>
        <taxon>Metazoa</taxon>
        <taxon>Ecdysozoa</taxon>
        <taxon>Arthropoda</taxon>
        <taxon>Hexapoda</taxon>
        <taxon>Insecta</taxon>
        <taxon>Pterygota</taxon>
        <taxon>Neoptera</taxon>
        <taxon>Endopterygota</taxon>
        <taxon>Coleoptera</taxon>
        <taxon>Polyphaga</taxon>
        <taxon>Elateriformia</taxon>
        <taxon>Elateroidea</taxon>
        <taxon>Lampyridae</taxon>
        <taxon>Lampyrinae</taxon>
        <taxon>Photinus</taxon>
    </lineage>
</organism>
<name>A0A1Y1LH89_PHOPY</name>
<dbReference type="OrthoDB" id="10071013at2759"/>
<evidence type="ECO:0000313" key="4">
    <source>
        <dbReference type="EMBL" id="JAV70936.1"/>
    </source>
</evidence>
<sequence length="227" mass="24546">MKIYNTRIVLGVFIITAVAAYADKSDEKSASTSETVPKARKELQNVASEGGLLNVSVPIVYGREGYTNSPSKVPSNATTSKPDMAPSISTSSPILKSTVTDTIHKIAAKKGVGDDNVSKPSNATTQPPAKPKKPLVTVPGGNESMVTSNSPSDKSNSTTKMPKVPNSNILSSNVDNTQKYIVPIVIVILSVPFVAILISVVYKRGAEWWKYRHYRRMDFLINGMYDN</sequence>
<keyword evidence="2" id="KW-1133">Transmembrane helix</keyword>
<evidence type="ECO:0000256" key="1">
    <source>
        <dbReference type="SAM" id="MobiDB-lite"/>
    </source>
</evidence>
<feature type="transmembrane region" description="Helical" evidence="2">
    <location>
        <begin position="180"/>
        <end position="202"/>
    </location>
</feature>
<keyword evidence="6" id="KW-1185">Reference proteome</keyword>
<dbReference type="InParanoid" id="A0A1Y1LH89"/>
<feature type="compositionally biased region" description="Polar residues" evidence="1">
    <location>
        <begin position="66"/>
        <end position="92"/>
    </location>
</feature>
<evidence type="ECO:0000256" key="2">
    <source>
        <dbReference type="SAM" id="Phobius"/>
    </source>
</evidence>
<feature type="chain" id="PRO_5036029833" evidence="3">
    <location>
        <begin position="23"/>
        <end position="227"/>
    </location>
</feature>
<dbReference type="EMBL" id="GEZM01060743">
    <property type="protein sequence ID" value="JAV70936.1"/>
    <property type="molecule type" value="Transcribed_RNA"/>
</dbReference>
<proteinExistence type="predicted"/>
<feature type="region of interest" description="Disordered" evidence="1">
    <location>
        <begin position="110"/>
        <end position="169"/>
    </location>
</feature>
<protein>
    <submittedName>
        <fullName evidence="4">Uncharacterized protein</fullName>
    </submittedName>
</protein>
<reference evidence="5 6" key="2">
    <citation type="journal article" date="2018" name="Elife">
        <title>Firefly genomes illuminate parallel origins of bioluminescence in beetles.</title>
        <authorList>
            <person name="Fallon T.R."/>
            <person name="Lower S.E."/>
            <person name="Chang C.H."/>
            <person name="Bessho-Uehara M."/>
            <person name="Martin G.J."/>
            <person name="Bewick A.J."/>
            <person name="Behringer M."/>
            <person name="Debat H.J."/>
            <person name="Wong I."/>
            <person name="Day J.C."/>
            <person name="Suvorov A."/>
            <person name="Silva C.J."/>
            <person name="Stanger-Hall K.F."/>
            <person name="Hall D.W."/>
            <person name="Schmitz R.J."/>
            <person name="Nelson D.R."/>
            <person name="Lewis S.M."/>
            <person name="Shigenobu S."/>
            <person name="Bybee S.M."/>
            <person name="Larracuente A.M."/>
            <person name="Oba Y."/>
            <person name="Weng J.K."/>
        </authorList>
    </citation>
    <scope>NUCLEOTIDE SEQUENCE [LARGE SCALE GENOMIC DNA]</scope>
    <source>
        <strain evidence="5">1611_PpyrPB1</strain>
        <tissue evidence="5">Whole body</tissue>
    </source>
</reference>
<keyword evidence="2" id="KW-0472">Membrane</keyword>
<dbReference type="EMBL" id="VVIM01000009">
    <property type="protein sequence ID" value="KAB0793188.1"/>
    <property type="molecule type" value="Genomic_DNA"/>
</dbReference>
<dbReference type="FunCoup" id="A0A1Y1LH89">
    <property type="interactions" value="3"/>
</dbReference>
<keyword evidence="2" id="KW-0812">Transmembrane</keyword>
<dbReference type="Proteomes" id="UP000327044">
    <property type="component" value="Unassembled WGS sequence"/>
</dbReference>
<dbReference type="AlphaFoldDB" id="A0A1Y1LH89"/>
<feature type="region of interest" description="Disordered" evidence="1">
    <location>
        <begin position="65"/>
        <end position="92"/>
    </location>
</feature>
<evidence type="ECO:0000256" key="3">
    <source>
        <dbReference type="SAM" id="SignalP"/>
    </source>
</evidence>
<feature type="compositionally biased region" description="Polar residues" evidence="1">
    <location>
        <begin position="144"/>
        <end position="169"/>
    </location>
</feature>
<accession>A0A1Y1LH89</accession>
<keyword evidence="3" id="KW-0732">Signal</keyword>
<feature type="signal peptide" evidence="3">
    <location>
        <begin position="1"/>
        <end position="22"/>
    </location>
</feature>
<evidence type="ECO:0000313" key="5">
    <source>
        <dbReference type="EMBL" id="KAB0793188.1"/>
    </source>
</evidence>
<evidence type="ECO:0000313" key="6">
    <source>
        <dbReference type="Proteomes" id="UP000327044"/>
    </source>
</evidence>
<gene>
    <name evidence="5" type="ORF">PPYR_12808</name>
</gene>
<reference evidence="5" key="3">
    <citation type="submission" date="2019-08" db="EMBL/GenBank/DDBJ databases">
        <authorList>
            <consortium name="Photinus pyralis genome working group"/>
            <person name="Fallon T.R."/>
            <person name="Sander Lower S.E."/>
            <person name="Weng J.-K."/>
        </authorList>
    </citation>
    <scope>NUCLEOTIDE SEQUENCE</scope>
    <source>
        <strain evidence="5">1611_PpyrPB1</strain>
        <tissue evidence="5">Whole body</tissue>
    </source>
</reference>